<evidence type="ECO:0000313" key="7">
    <source>
        <dbReference type="EMBL" id="WAB80959.1"/>
    </source>
</evidence>
<name>A0A9E8S8I6_9MICO</name>
<evidence type="ECO:0000256" key="4">
    <source>
        <dbReference type="ARBA" id="ARBA00022989"/>
    </source>
</evidence>
<accession>A0A9E8S8I6</accession>
<feature type="transmembrane region" description="Helical" evidence="6">
    <location>
        <begin position="106"/>
        <end position="127"/>
    </location>
</feature>
<feature type="transmembrane region" description="Helical" evidence="6">
    <location>
        <begin position="139"/>
        <end position="161"/>
    </location>
</feature>
<keyword evidence="5 6" id="KW-0472">Membrane</keyword>
<feature type="transmembrane region" description="Helical" evidence="6">
    <location>
        <begin position="49"/>
        <end position="67"/>
    </location>
</feature>
<evidence type="ECO:0000256" key="1">
    <source>
        <dbReference type="ARBA" id="ARBA00004141"/>
    </source>
</evidence>
<dbReference type="CDD" id="cd15904">
    <property type="entry name" value="TSPO_MBR"/>
    <property type="match status" value="1"/>
</dbReference>
<dbReference type="GO" id="GO:0016020">
    <property type="term" value="C:membrane"/>
    <property type="evidence" value="ECO:0007669"/>
    <property type="project" value="UniProtKB-SubCell"/>
</dbReference>
<dbReference type="Pfam" id="PF03073">
    <property type="entry name" value="TspO_MBR"/>
    <property type="match status" value="1"/>
</dbReference>
<reference evidence="7" key="1">
    <citation type="submission" date="2022-11" db="EMBL/GenBank/DDBJ databases">
        <title>Description of Microcella daejonensis nov. sp, isolated from riverside soil.</title>
        <authorList>
            <person name="Molina K.M."/>
            <person name="Kim S.B."/>
        </authorList>
    </citation>
    <scope>NUCLEOTIDE SEQUENCE</scope>
    <source>
        <strain evidence="7">MMS21-STM12</strain>
    </source>
</reference>
<keyword evidence="8" id="KW-1185">Reference proteome</keyword>
<feature type="transmembrane region" description="Helical" evidence="6">
    <location>
        <begin position="79"/>
        <end position="100"/>
    </location>
</feature>
<evidence type="ECO:0000256" key="6">
    <source>
        <dbReference type="SAM" id="Phobius"/>
    </source>
</evidence>
<dbReference type="EMBL" id="CP113089">
    <property type="protein sequence ID" value="WAB80959.1"/>
    <property type="molecule type" value="Genomic_DNA"/>
</dbReference>
<protein>
    <submittedName>
        <fullName evidence="7">Tryptophan-rich sensory protein</fullName>
    </submittedName>
</protein>
<evidence type="ECO:0000256" key="2">
    <source>
        <dbReference type="ARBA" id="ARBA00007524"/>
    </source>
</evidence>
<keyword evidence="3 6" id="KW-0812">Transmembrane</keyword>
<dbReference type="Gene3D" id="1.20.1260.100">
    <property type="entry name" value="TspO/MBR protein"/>
    <property type="match status" value="1"/>
</dbReference>
<proteinExistence type="inferred from homology"/>
<evidence type="ECO:0000256" key="3">
    <source>
        <dbReference type="ARBA" id="ARBA00022692"/>
    </source>
</evidence>
<sequence length="162" mass="17419">MRSTVALVGFFGIAFLVAAFGSAVSAPAIDGWYADTPKPMWNPPNALFGPVWTILYSAMSVAAWLVWRSPASEARRRALSIYVAQLMINAVWTPAFFGLGSVVGVAGIWVALVIIVVLDFMVLAAIIRFAEVSKPAAALLIPYWFWVLFATTLNAAIAVLAV</sequence>
<organism evidence="7 8">
    <name type="scientific">Microcella daejeonensis</name>
    <dbReference type="NCBI Taxonomy" id="2994971"/>
    <lineage>
        <taxon>Bacteria</taxon>
        <taxon>Bacillati</taxon>
        <taxon>Actinomycetota</taxon>
        <taxon>Actinomycetes</taxon>
        <taxon>Micrococcales</taxon>
        <taxon>Microbacteriaceae</taxon>
        <taxon>Microcella</taxon>
    </lineage>
</organism>
<evidence type="ECO:0000256" key="5">
    <source>
        <dbReference type="ARBA" id="ARBA00023136"/>
    </source>
</evidence>
<dbReference type="RefSeq" id="WP_267780708.1">
    <property type="nucleotide sequence ID" value="NZ_CP113089.1"/>
</dbReference>
<dbReference type="PIRSF" id="PIRSF005859">
    <property type="entry name" value="PBR"/>
    <property type="match status" value="1"/>
</dbReference>
<gene>
    <name evidence="7" type="ORF">OVN18_10380</name>
</gene>
<comment type="subcellular location">
    <subcellularLocation>
        <location evidence="1">Membrane</location>
        <topology evidence="1">Multi-pass membrane protein</topology>
    </subcellularLocation>
</comment>
<dbReference type="InterPro" id="IPR038330">
    <property type="entry name" value="TspO/MBR-related_sf"/>
</dbReference>
<keyword evidence="4 6" id="KW-1133">Transmembrane helix</keyword>
<dbReference type="Proteomes" id="UP001164706">
    <property type="component" value="Chromosome"/>
</dbReference>
<comment type="similarity">
    <text evidence="2">Belongs to the TspO/BZRP family.</text>
</comment>
<dbReference type="FunFam" id="1.20.1260.100:FF:000001">
    <property type="entry name" value="translocator protein 2"/>
    <property type="match status" value="1"/>
</dbReference>
<dbReference type="AlphaFoldDB" id="A0A9E8S8I6"/>
<dbReference type="PANTHER" id="PTHR10057:SF0">
    <property type="entry name" value="TRANSLOCATOR PROTEIN"/>
    <property type="match status" value="1"/>
</dbReference>
<dbReference type="PANTHER" id="PTHR10057">
    <property type="entry name" value="PERIPHERAL-TYPE BENZODIAZEPINE RECEPTOR"/>
    <property type="match status" value="1"/>
</dbReference>
<evidence type="ECO:0000313" key="8">
    <source>
        <dbReference type="Proteomes" id="UP001164706"/>
    </source>
</evidence>
<dbReference type="InterPro" id="IPR004307">
    <property type="entry name" value="TspO_MBR"/>
</dbReference>
<dbReference type="KEGG" id="mdb:OVN18_10380"/>
<dbReference type="GO" id="GO:0033013">
    <property type="term" value="P:tetrapyrrole metabolic process"/>
    <property type="evidence" value="ECO:0007669"/>
    <property type="project" value="UniProtKB-ARBA"/>
</dbReference>